<accession>A0A8I6S831</accession>
<keyword evidence="3" id="KW-1185">Reference proteome</keyword>
<dbReference type="Proteomes" id="UP000494040">
    <property type="component" value="Unassembled WGS sequence"/>
</dbReference>
<dbReference type="KEGG" id="clec:106672349"/>
<organism evidence="2 3">
    <name type="scientific">Cimex lectularius</name>
    <name type="common">Bed bug</name>
    <name type="synonym">Acanthia lectularia</name>
    <dbReference type="NCBI Taxonomy" id="79782"/>
    <lineage>
        <taxon>Eukaryota</taxon>
        <taxon>Metazoa</taxon>
        <taxon>Ecdysozoa</taxon>
        <taxon>Arthropoda</taxon>
        <taxon>Hexapoda</taxon>
        <taxon>Insecta</taxon>
        <taxon>Pterygota</taxon>
        <taxon>Neoptera</taxon>
        <taxon>Paraneoptera</taxon>
        <taxon>Hemiptera</taxon>
        <taxon>Heteroptera</taxon>
        <taxon>Panheteroptera</taxon>
        <taxon>Cimicomorpha</taxon>
        <taxon>Cimicidae</taxon>
        <taxon>Cimex</taxon>
    </lineage>
</organism>
<feature type="chain" id="PRO_5035305810" description="Secreted protein" evidence="1">
    <location>
        <begin position="17"/>
        <end position="121"/>
    </location>
</feature>
<evidence type="ECO:0000313" key="2">
    <source>
        <dbReference type="EnsemblMetazoa" id="XP_014259192.1"/>
    </source>
</evidence>
<dbReference type="AlphaFoldDB" id="A0A8I6S831"/>
<dbReference type="EnsemblMetazoa" id="XM_014403706.1">
    <property type="protein sequence ID" value="XP_014259192.1"/>
    <property type="gene ID" value="LOC106672349"/>
</dbReference>
<proteinExistence type="predicted"/>
<dbReference type="OrthoDB" id="6627250at2759"/>
<dbReference type="RefSeq" id="XP_014259192.1">
    <property type="nucleotide sequence ID" value="XM_014403706.1"/>
</dbReference>
<evidence type="ECO:0000313" key="3">
    <source>
        <dbReference type="Proteomes" id="UP000494040"/>
    </source>
</evidence>
<reference evidence="2" key="1">
    <citation type="submission" date="2022-01" db="UniProtKB">
        <authorList>
            <consortium name="EnsemblMetazoa"/>
        </authorList>
    </citation>
    <scope>IDENTIFICATION</scope>
</reference>
<name>A0A8I6S831_CIMLE</name>
<feature type="signal peptide" evidence="1">
    <location>
        <begin position="1"/>
        <end position="16"/>
    </location>
</feature>
<dbReference type="GeneID" id="106672349"/>
<sequence>MLKIVLFTVLAATVQAQLNNSTNCVQYYNPCAGTSNADSVNCCNYPAVVCLPDAQNGTSCLSPLDLVNISPQLTGLQVFQPMFQGLQNNAQAISDLVEINGQTVYNQTEIFTPSSTSVNNG</sequence>
<protein>
    <recommendedName>
        <fullName evidence="4">Secreted protein</fullName>
    </recommendedName>
</protein>
<evidence type="ECO:0000256" key="1">
    <source>
        <dbReference type="SAM" id="SignalP"/>
    </source>
</evidence>
<keyword evidence="1" id="KW-0732">Signal</keyword>
<evidence type="ECO:0008006" key="4">
    <source>
        <dbReference type="Google" id="ProtNLM"/>
    </source>
</evidence>